<accession>A0A2I0UDP8</accession>
<evidence type="ECO:0000256" key="1">
    <source>
        <dbReference type="SAM" id="MobiDB-lite"/>
    </source>
</evidence>
<gene>
    <name evidence="2" type="ORF">llap_5530</name>
</gene>
<organism evidence="2 3">
    <name type="scientific">Limosa lapponica baueri</name>
    <dbReference type="NCBI Taxonomy" id="1758121"/>
    <lineage>
        <taxon>Eukaryota</taxon>
        <taxon>Metazoa</taxon>
        <taxon>Chordata</taxon>
        <taxon>Craniata</taxon>
        <taxon>Vertebrata</taxon>
        <taxon>Euteleostomi</taxon>
        <taxon>Archelosauria</taxon>
        <taxon>Archosauria</taxon>
        <taxon>Dinosauria</taxon>
        <taxon>Saurischia</taxon>
        <taxon>Theropoda</taxon>
        <taxon>Coelurosauria</taxon>
        <taxon>Aves</taxon>
        <taxon>Neognathae</taxon>
        <taxon>Neoaves</taxon>
        <taxon>Charadriiformes</taxon>
        <taxon>Scolopacidae</taxon>
        <taxon>Limosa</taxon>
    </lineage>
</organism>
<dbReference type="OrthoDB" id="9400401at2759"/>
<keyword evidence="3" id="KW-1185">Reference proteome</keyword>
<name>A0A2I0UDP8_LIMLA</name>
<reference evidence="3" key="1">
    <citation type="submission" date="2017-11" db="EMBL/GenBank/DDBJ databases">
        <authorList>
            <person name="Lima N.C."/>
            <person name="Parody-Merino A.M."/>
            <person name="Battley P.F."/>
            <person name="Fidler A.E."/>
            <person name="Prosdocimi F."/>
        </authorList>
    </citation>
    <scope>NUCLEOTIDE SEQUENCE [LARGE SCALE GENOMIC DNA]</scope>
</reference>
<feature type="region of interest" description="Disordered" evidence="1">
    <location>
        <begin position="1"/>
        <end position="31"/>
    </location>
</feature>
<dbReference type="Proteomes" id="UP000233556">
    <property type="component" value="Unassembled WGS sequence"/>
</dbReference>
<reference evidence="3" key="2">
    <citation type="submission" date="2017-12" db="EMBL/GenBank/DDBJ databases">
        <title>Genome sequence of the Bar-tailed Godwit (Limosa lapponica baueri).</title>
        <authorList>
            <person name="Lima N.C.B."/>
            <person name="Parody-Merino A.M."/>
            <person name="Battley P.F."/>
            <person name="Fidler A.E."/>
            <person name="Prosdocimi F."/>
        </authorList>
    </citation>
    <scope>NUCLEOTIDE SEQUENCE [LARGE SCALE GENOMIC DNA]</scope>
</reference>
<dbReference type="EMBL" id="KZ505846">
    <property type="protein sequence ID" value="PKU44161.1"/>
    <property type="molecule type" value="Genomic_DNA"/>
</dbReference>
<evidence type="ECO:0000313" key="2">
    <source>
        <dbReference type="EMBL" id="PKU44161.1"/>
    </source>
</evidence>
<protein>
    <submittedName>
        <fullName evidence="2">Uncharacterized protein</fullName>
    </submittedName>
</protein>
<evidence type="ECO:0000313" key="3">
    <source>
        <dbReference type="Proteomes" id="UP000233556"/>
    </source>
</evidence>
<dbReference type="AlphaFoldDB" id="A0A2I0UDP8"/>
<sequence length="130" mass="14753">MCANRQSHPGLHQKKHGLQVEGGDSAPLLHSHEIPPGVLCPAVEPSAQKRHGTVEAGPELGQKMIRGLEHMSCEDRPRELELFSQEKRRVHRDLIVAFWNLEWPHKKDGDKVFSRACCNRTSFNGFKLKE</sequence>
<proteinExistence type="predicted"/>